<protein>
    <submittedName>
        <fullName evidence="1">Uncharacterized protein</fullName>
    </submittedName>
</protein>
<organism evidence="1">
    <name type="scientific">uncultured Phycisphaerae bacterium</name>
    <dbReference type="NCBI Taxonomy" id="904963"/>
    <lineage>
        <taxon>Bacteria</taxon>
        <taxon>Pseudomonadati</taxon>
        <taxon>Planctomycetota</taxon>
        <taxon>Phycisphaerae</taxon>
        <taxon>environmental samples</taxon>
    </lineage>
</organism>
<feature type="non-terminal residue" evidence="1">
    <location>
        <position position="33"/>
    </location>
</feature>
<reference evidence="1" key="1">
    <citation type="submission" date="2020-02" db="EMBL/GenBank/DDBJ databases">
        <authorList>
            <person name="Meier V. D."/>
        </authorList>
    </citation>
    <scope>NUCLEOTIDE SEQUENCE</scope>
    <source>
        <strain evidence="1">AVDCRST_MAG64</strain>
    </source>
</reference>
<accession>A0A6J4Q5I8</accession>
<dbReference type="AlphaFoldDB" id="A0A6J4Q5I8"/>
<gene>
    <name evidence="1" type="ORF">AVDCRST_MAG64-3727</name>
</gene>
<name>A0A6J4Q5I8_9BACT</name>
<sequence>WRRVRRGKGRCSCRSREIRCCPSSSAKRSCLPT</sequence>
<proteinExistence type="predicted"/>
<feature type="non-terminal residue" evidence="1">
    <location>
        <position position="1"/>
    </location>
</feature>
<dbReference type="EMBL" id="CADCUQ010000857">
    <property type="protein sequence ID" value="CAA9434619.1"/>
    <property type="molecule type" value="Genomic_DNA"/>
</dbReference>
<evidence type="ECO:0000313" key="1">
    <source>
        <dbReference type="EMBL" id="CAA9434619.1"/>
    </source>
</evidence>